<accession>B8I0A6</accession>
<proteinExistence type="predicted"/>
<dbReference type="EMBL" id="CP001348">
    <property type="protein sequence ID" value="ACL77432.1"/>
    <property type="molecule type" value="Genomic_DNA"/>
</dbReference>
<dbReference type="HOGENOM" id="CLU_1114074_0_0_9"/>
<dbReference type="Proteomes" id="UP000001349">
    <property type="component" value="Chromosome"/>
</dbReference>
<dbReference type="CDD" id="cd11614">
    <property type="entry name" value="SAF_CpaB_FlgA_like"/>
    <property type="match status" value="1"/>
</dbReference>
<dbReference type="eggNOG" id="ENOG5033DYK">
    <property type="taxonomic scope" value="Bacteria"/>
</dbReference>
<dbReference type="OrthoDB" id="1738401at2"/>
<keyword evidence="1" id="KW-0812">Transmembrane</keyword>
<evidence type="ECO:0000313" key="2">
    <source>
        <dbReference type="EMBL" id="ACL77432.1"/>
    </source>
</evidence>
<keyword evidence="3" id="KW-1185">Reference proteome</keyword>
<feature type="transmembrane region" description="Helical" evidence="1">
    <location>
        <begin position="7"/>
        <end position="25"/>
    </location>
</feature>
<keyword evidence="1" id="KW-1133">Transmembrane helix</keyword>
<dbReference type="AlphaFoldDB" id="B8I0A6"/>
<protein>
    <recommendedName>
        <fullName evidence="4">SAF domain protein</fullName>
    </recommendedName>
</protein>
<organism evidence="2 3">
    <name type="scientific">Ruminiclostridium cellulolyticum (strain ATCC 35319 / DSM 5812 / JCM 6584 / H10)</name>
    <name type="common">Clostridium cellulolyticum</name>
    <dbReference type="NCBI Taxonomy" id="394503"/>
    <lineage>
        <taxon>Bacteria</taxon>
        <taxon>Bacillati</taxon>
        <taxon>Bacillota</taxon>
        <taxon>Clostridia</taxon>
        <taxon>Eubacteriales</taxon>
        <taxon>Oscillospiraceae</taxon>
        <taxon>Ruminiclostridium</taxon>
    </lineage>
</organism>
<dbReference type="STRING" id="394503.Ccel_3141"/>
<evidence type="ECO:0008006" key="4">
    <source>
        <dbReference type="Google" id="ProtNLM"/>
    </source>
</evidence>
<reference evidence="2 3" key="1">
    <citation type="submission" date="2009-01" db="EMBL/GenBank/DDBJ databases">
        <title>Complete sequence of Clostridium cellulolyticum H10.</title>
        <authorList>
            <consortium name="US DOE Joint Genome Institute"/>
            <person name="Lucas S."/>
            <person name="Copeland A."/>
            <person name="Lapidus A."/>
            <person name="Glavina del Rio T."/>
            <person name="Dalin E."/>
            <person name="Tice H."/>
            <person name="Bruce D."/>
            <person name="Goodwin L."/>
            <person name="Pitluck S."/>
            <person name="Chertkov O."/>
            <person name="Saunders E."/>
            <person name="Brettin T."/>
            <person name="Detter J.C."/>
            <person name="Han C."/>
            <person name="Larimer F."/>
            <person name="Land M."/>
            <person name="Hauser L."/>
            <person name="Kyrpides N."/>
            <person name="Ivanova N."/>
            <person name="Zhou J."/>
            <person name="Richardson P."/>
        </authorList>
    </citation>
    <scope>NUCLEOTIDE SEQUENCE [LARGE SCALE GENOMIC DNA]</scope>
    <source>
        <strain evidence="3">ATCC 35319 / DSM 5812 / JCM 6584 / H10</strain>
    </source>
</reference>
<name>B8I0A6_RUMCH</name>
<dbReference type="RefSeq" id="WP_015926490.1">
    <property type="nucleotide sequence ID" value="NC_011898.1"/>
</dbReference>
<sequence precursor="true">MRQKLKGVIGIAIMFTALIATYLWVTYGQTEIQSVSLLVAQKDIPKGTVINNAQDYFKSQKISLESAVAGAIKPNQINLLDGRIAEQFIPANGQIVRQTFSNNSLILKENEFVFKLPPTWVYSIPSSIRRGDKISIYEIDSKIDNKLNTNEDIAAMLTKGKQESIFDTTVVYVKDSTNREVIDTNGDERLDGTSQVSAIEIICTRHDTQVLENSVLSGKKLIVVYR</sequence>
<dbReference type="KEGG" id="cce:Ccel_3141"/>
<evidence type="ECO:0000256" key="1">
    <source>
        <dbReference type="SAM" id="Phobius"/>
    </source>
</evidence>
<keyword evidence="1" id="KW-0472">Membrane</keyword>
<evidence type="ECO:0000313" key="3">
    <source>
        <dbReference type="Proteomes" id="UP000001349"/>
    </source>
</evidence>
<gene>
    <name evidence="2" type="ordered locus">Ccel_3141</name>
</gene>